<feature type="compositionally biased region" description="Low complexity" evidence="1">
    <location>
        <begin position="175"/>
        <end position="210"/>
    </location>
</feature>
<feature type="region of interest" description="Disordered" evidence="1">
    <location>
        <begin position="147"/>
        <end position="211"/>
    </location>
</feature>
<reference evidence="2 3" key="1">
    <citation type="submission" date="2016-10" db="EMBL/GenBank/DDBJ databases">
        <authorList>
            <person name="Cai Z."/>
        </authorList>
    </citation>
    <scope>NUCLEOTIDE SEQUENCE [LARGE SCALE GENOMIC DNA]</scope>
</reference>
<feature type="region of interest" description="Disordered" evidence="1">
    <location>
        <begin position="246"/>
        <end position="313"/>
    </location>
</feature>
<dbReference type="AlphaFoldDB" id="A0A383W148"/>
<proteinExistence type="predicted"/>
<feature type="region of interest" description="Disordered" evidence="1">
    <location>
        <begin position="86"/>
        <end position="107"/>
    </location>
</feature>
<evidence type="ECO:0000313" key="3">
    <source>
        <dbReference type="Proteomes" id="UP000256970"/>
    </source>
</evidence>
<accession>A0A383W148</accession>
<gene>
    <name evidence="2" type="ORF">BQ4739_LOCUS10990</name>
</gene>
<organism evidence="2 3">
    <name type="scientific">Tetradesmus obliquus</name>
    <name type="common">Green alga</name>
    <name type="synonym">Acutodesmus obliquus</name>
    <dbReference type="NCBI Taxonomy" id="3088"/>
    <lineage>
        <taxon>Eukaryota</taxon>
        <taxon>Viridiplantae</taxon>
        <taxon>Chlorophyta</taxon>
        <taxon>core chlorophytes</taxon>
        <taxon>Chlorophyceae</taxon>
        <taxon>CS clade</taxon>
        <taxon>Sphaeropleales</taxon>
        <taxon>Scenedesmaceae</taxon>
        <taxon>Tetradesmus</taxon>
    </lineage>
</organism>
<protein>
    <submittedName>
        <fullName evidence="2">Uncharacterized protein</fullName>
    </submittedName>
</protein>
<evidence type="ECO:0000256" key="1">
    <source>
        <dbReference type="SAM" id="MobiDB-lite"/>
    </source>
</evidence>
<name>A0A383W148_TETOB</name>
<keyword evidence="3" id="KW-1185">Reference proteome</keyword>
<evidence type="ECO:0000313" key="2">
    <source>
        <dbReference type="EMBL" id="SZX70823.1"/>
    </source>
</evidence>
<feature type="compositionally biased region" description="Low complexity" evidence="1">
    <location>
        <begin position="147"/>
        <end position="164"/>
    </location>
</feature>
<feature type="compositionally biased region" description="Low complexity" evidence="1">
    <location>
        <begin position="86"/>
        <end position="97"/>
    </location>
</feature>
<sequence length="648" mass="66097">MTEVTEEEPIEDEDAALGQQTAAMNIEKPGYDEDFEDNPDDLAAALKTASSSLGTAAALAAVAARDADPLLAAAAASAVQQQLPIKLQQQQQQQPQLQHHRTHSHADNACEQQAPGIAQAGSSSPQQLAQLLTQQYLDALHSGKLGPAPAAAPAAKHAAAGAAARQVTTPSSLQGSAGRSSSSSRRSSSASPTRSSRPATAAAAAAASRSCRTPDLLLSRPLSAQLRSWPAAASRAPLAGAAAAAAGHNSTWPPPAAGGRSASAEPRSRSCGRLRSPPPKPKRYSPGPGDYSPQTDRAGTPLLPARPGTGSFPAADRYEGSYIEAFAKTIHSPGPIYYPSNACCGSDSAAVNSSTSGRSSSSTAAASMTARCSHSAAGTWARADVGSRECLPMHSCSCSGSSGGGLQDGSSCQRPSTAATSQQQRSASPPPAAAAAAAGGVAGGCARCAACEAAAWSVPGPGSYDVPVGRDGRGLLLAQSCPAFSVPKAGRLLAGRKAPFLSSRHALHDNLGCESPGPAYKPDLAAVRPGSCSPTMQGRGRGHWEALASSSRAASARQILGPTHITRYSTHLLGDGLRTHFGTASLDRWPGAFISEAHSAVQNGLRYGAEPHYRSCYSQVDGHVAAASLGSGPEDRFDDKWLPRSGRL</sequence>
<feature type="region of interest" description="Disordered" evidence="1">
    <location>
        <begin position="409"/>
        <end position="433"/>
    </location>
</feature>
<dbReference type="EMBL" id="FNXT01001012">
    <property type="protein sequence ID" value="SZX70823.1"/>
    <property type="molecule type" value="Genomic_DNA"/>
</dbReference>
<dbReference type="Proteomes" id="UP000256970">
    <property type="component" value="Unassembled WGS sequence"/>
</dbReference>